<dbReference type="SMART" id="SM00388">
    <property type="entry name" value="HisKA"/>
    <property type="match status" value="1"/>
</dbReference>
<dbReference type="PANTHER" id="PTHR43711">
    <property type="entry name" value="TWO-COMPONENT HISTIDINE KINASE"/>
    <property type="match status" value="1"/>
</dbReference>
<sequence length="375" mass="42341">MSHELRTPMNAVLGFAQMLQYDPQHPLLPTQNEYVENILEGGGHLLKLINQILDLARIEADQTSLSLEELNANAVVTVCLNLIRPLGKTNGVTIASKLDGKPLSFLRTDSNRFKQVLINLISNAVKYNKDGGTVTIDGHETDDKFLHISVSDTGHGIDKDDYPGVFQTFNRLHADPMTAKEGTGIGLSVSKMLVEQMSGRIGFDSEVGTGSTFWFELPLATNEDVLIWADSLRVGVDAIDRDHQTLILFTNKLSYSSIDEHEVGDVIGNLIDYAHFHFRREEEIMRVCDYPGLEIHRDFHRDLAAQIHELSESWRKEQNQETLHNLRKFMRDWLIGHVKHEDTKITLYTKGKGEDITQALETLKLARNITSQTIQ</sequence>
<dbReference type="InterPro" id="IPR005467">
    <property type="entry name" value="His_kinase_dom"/>
</dbReference>
<dbReference type="InterPro" id="IPR036890">
    <property type="entry name" value="HATPase_C_sf"/>
</dbReference>
<dbReference type="CDD" id="cd00082">
    <property type="entry name" value="HisKA"/>
    <property type="match status" value="1"/>
</dbReference>
<evidence type="ECO:0000256" key="1">
    <source>
        <dbReference type="ARBA" id="ARBA00000085"/>
    </source>
</evidence>
<dbReference type="FunFam" id="3.30.565.10:FF:000006">
    <property type="entry name" value="Sensor histidine kinase WalK"/>
    <property type="match status" value="1"/>
</dbReference>
<evidence type="ECO:0000259" key="10">
    <source>
        <dbReference type="PROSITE" id="PS50109"/>
    </source>
</evidence>
<dbReference type="CDD" id="cd12107">
    <property type="entry name" value="Hemerythrin"/>
    <property type="match status" value="1"/>
</dbReference>
<keyword evidence="9" id="KW-0902">Two-component regulatory system</keyword>
<evidence type="ECO:0000256" key="3">
    <source>
        <dbReference type="ARBA" id="ARBA00012438"/>
    </source>
</evidence>
<dbReference type="SUPFAM" id="SSF47384">
    <property type="entry name" value="Homodimeric domain of signal transducing histidine kinase"/>
    <property type="match status" value="1"/>
</dbReference>
<dbReference type="InterPro" id="IPR003661">
    <property type="entry name" value="HisK_dim/P_dom"/>
</dbReference>
<evidence type="ECO:0000313" key="11">
    <source>
        <dbReference type="EMBL" id="OEJ67732.1"/>
    </source>
</evidence>
<evidence type="ECO:0000256" key="5">
    <source>
        <dbReference type="ARBA" id="ARBA00022679"/>
    </source>
</evidence>
<evidence type="ECO:0000256" key="9">
    <source>
        <dbReference type="ARBA" id="ARBA00023012"/>
    </source>
</evidence>
<dbReference type="SMART" id="SM00387">
    <property type="entry name" value="HATPase_c"/>
    <property type="match status" value="1"/>
</dbReference>
<dbReference type="InterPro" id="IPR004358">
    <property type="entry name" value="Sig_transdc_His_kin-like_C"/>
</dbReference>
<evidence type="ECO:0000256" key="2">
    <source>
        <dbReference type="ARBA" id="ARBA00010587"/>
    </source>
</evidence>
<dbReference type="GO" id="GO:0000155">
    <property type="term" value="F:phosphorelay sensor kinase activity"/>
    <property type="evidence" value="ECO:0007669"/>
    <property type="project" value="InterPro"/>
</dbReference>
<dbReference type="GO" id="GO:0046872">
    <property type="term" value="F:metal ion binding"/>
    <property type="evidence" value="ECO:0007669"/>
    <property type="project" value="UniProtKB-KW"/>
</dbReference>
<comment type="similarity">
    <text evidence="2">Belongs to the hemerythrin family.</text>
</comment>
<dbReference type="AlphaFoldDB" id="A0A1E5Q8K5"/>
<dbReference type="InterPro" id="IPR016131">
    <property type="entry name" value="Haemerythrin_Fe_BS"/>
</dbReference>
<dbReference type="SUPFAM" id="SSF47188">
    <property type="entry name" value="Hemerythrin-like"/>
    <property type="match status" value="1"/>
</dbReference>
<dbReference type="STRING" id="28181.BEN30_08345"/>
<dbReference type="Gene3D" id="3.30.565.10">
    <property type="entry name" value="Histidine kinase-like ATPase, C-terminal domain"/>
    <property type="match status" value="1"/>
</dbReference>
<evidence type="ECO:0000256" key="4">
    <source>
        <dbReference type="ARBA" id="ARBA00022553"/>
    </source>
</evidence>
<dbReference type="Gene3D" id="1.10.287.130">
    <property type="match status" value="1"/>
</dbReference>
<keyword evidence="6" id="KW-0479">Metal-binding</keyword>
<dbReference type="PRINTS" id="PR00344">
    <property type="entry name" value="BCTRLSENSOR"/>
</dbReference>
<organism evidence="11 12">
    <name type="scientific">Magnetovibrio blakemorei</name>
    <dbReference type="NCBI Taxonomy" id="28181"/>
    <lineage>
        <taxon>Bacteria</taxon>
        <taxon>Pseudomonadati</taxon>
        <taxon>Pseudomonadota</taxon>
        <taxon>Alphaproteobacteria</taxon>
        <taxon>Rhodospirillales</taxon>
        <taxon>Magnetovibrionaceae</taxon>
        <taxon>Magnetovibrio</taxon>
    </lineage>
</organism>
<dbReference type="Gene3D" id="1.20.120.50">
    <property type="entry name" value="Hemerythrin-like"/>
    <property type="match status" value="1"/>
</dbReference>
<dbReference type="NCBIfam" id="TIGR02481">
    <property type="entry name" value="hemeryth_dom"/>
    <property type="match status" value="1"/>
</dbReference>
<dbReference type="EMBL" id="MCGG01000020">
    <property type="protein sequence ID" value="OEJ67732.1"/>
    <property type="molecule type" value="Genomic_DNA"/>
</dbReference>
<dbReference type="Pfam" id="PF02518">
    <property type="entry name" value="HATPase_c"/>
    <property type="match status" value="1"/>
</dbReference>
<dbReference type="OrthoDB" id="8477705at2"/>
<keyword evidence="7" id="KW-0418">Kinase</keyword>
<proteinExistence type="inferred from homology"/>
<dbReference type="InterPro" id="IPR050736">
    <property type="entry name" value="Sensor_HK_Regulatory"/>
</dbReference>
<dbReference type="NCBIfam" id="NF033749">
    <property type="entry name" value="bact_hemeryth"/>
    <property type="match status" value="1"/>
</dbReference>
<dbReference type="InterPro" id="IPR035938">
    <property type="entry name" value="Hemerythrin-like_sf"/>
</dbReference>
<evidence type="ECO:0000256" key="7">
    <source>
        <dbReference type="ARBA" id="ARBA00022777"/>
    </source>
</evidence>
<evidence type="ECO:0000256" key="8">
    <source>
        <dbReference type="ARBA" id="ARBA00023004"/>
    </source>
</evidence>
<keyword evidence="5" id="KW-0808">Transferase</keyword>
<gene>
    <name evidence="11" type="ORF">BEN30_08345</name>
</gene>
<keyword evidence="8" id="KW-0408">Iron</keyword>
<name>A0A1E5Q8K5_9PROT</name>
<dbReference type="InterPro" id="IPR012827">
    <property type="entry name" value="Hemerythrin_metal-bd"/>
</dbReference>
<comment type="caution">
    <text evidence="11">The sequence shown here is derived from an EMBL/GenBank/DDBJ whole genome shotgun (WGS) entry which is preliminary data.</text>
</comment>
<comment type="catalytic activity">
    <reaction evidence="1">
        <text>ATP + protein L-histidine = ADP + protein N-phospho-L-histidine.</text>
        <dbReference type="EC" id="2.7.13.3"/>
    </reaction>
</comment>
<evidence type="ECO:0000313" key="12">
    <source>
        <dbReference type="Proteomes" id="UP000095347"/>
    </source>
</evidence>
<dbReference type="Proteomes" id="UP000095347">
    <property type="component" value="Unassembled WGS sequence"/>
</dbReference>
<keyword evidence="4" id="KW-0597">Phosphoprotein</keyword>
<protein>
    <recommendedName>
        <fullName evidence="3">histidine kinase</fullName>
        <ecNumber evidence="3">2.7.13.3</ecNumber>
    </recommendedName>
</protein>
<dbReference type="InterPro" id="IPR036097">
    <property type="entry name" value="HisK_dim/P_sf"/>
</dbReference>
<dbReference type="InterPro" id="IPR003594">
    <property type="entry name" value="HATPase_dom"/>
</dbReference>
<keyword evidence="12" id="KW-1185">Reference proteome</keyword>
<dbReference type="PANTHER" id="PTHR43711:SF31">
    <property type="entry name" value="HISTIDINE KINASE"/>
    <property type="match status" value="1"/>
</dbReference>
<dbReference type="SUPFAM" id="SSF55874">
    <property type="entry name" value="ATPase domain of HSP90 chaperone/DNA topoisomerase II/histidine kinase"/>
    <property type="match status" value="1"/>
</dbReference>
<accession>A0A1E5Q8K5</accession>
<dbReference type="InterPro" id="IPR012312">
    <property type="entry name" value="Hemerythrin-like"/>
</dbReference>
<dbReference type="Pfam" id="PF01814">
    <property type="entry name" value="Hemerythrin"/>
    <property type="match status" value="1"/>
</dbReference>
<dbReference type="PROSITE" id="PS50109">
    <property type="entry name" value="HIS_KIN"/>
    <property type="match status" value="1"/>
</dbReference>
<feature type="domain" description="Histidine kinase" evidence="10">
    <location>
        <begin position="1"/>
        <end position="221"/>
    </location>
</feature>
<dbReference type="Pfam" id="PF00512">
    <property type="entry name" value="HisKA"/>
    <property type="match status" value="1"/>
</dbReference>
<reference evidence="12" key="1">
    <citation type="submission" date="2016-07" db="EMBL/GenBank/DDBJ databases">
        <authorList>
            <person name="Florea S."/>
            <person name="Webb J.S."/>
            <person name="Jaromczyk J."/>
            <person name="Schardl C.L."/>
        </authorList>
    </citation>
    <scope>NUCLEOTIDE SEQUENCE [LARGE SCALE GENOMIC DNA]</scope>
    <source>
        <strain evidence="12">MV-1</strain>
    </source>
</reference>
<dbReference type="EC" id="2.7.13.3" evidence="3"/>
<evidence type="ECO:0000256" key="6">
    <source>
        <dbReference type="ARBA" id="ARBA00022723"/>
    </source>
</evidence>
<dbReference type="PROSITE" id="PS00550">
    <property type="entry name" value="HEMERYTHRINS"/>
    <property type="match status" value="1"/>
</dbReference>